<protein>
    <submittedName>
        <fullName evidence="1">Uncharacterized mitochondrial protein AtMg00810-like</fullName>
    </submittedName>
</protein>
<organism evidence="1">
    <name type="scientific">Tanacetum cinerariifolium</name>
    <name type="common">Dalmatian daisy</name>
    <name type="synonym">Chrysanthemum cinerariifolium</name>
    <dbReference type="NCBI Taxonomy" id="118510"/>
    <lineage>
        <taxon>Eukaryota</taxon>
        <taxon>Viridiplantae</taxon>
        <taxon>Streptophyta</taxon>
        <taxon>Embryophyta</taxon>
        <taxon>Tracheophyta</taxon>
        <taxon>Spermatophyta</taxon>
        <taxon>Magnoliopsida</taxon>
        <taxon>eudicotyledons</taxon>
        <taxon>Gunneridae</taxon>
        <taxon>Pentapetalae</taxon>
        <taxon>asterids</taxon>
        <taxon>campanulids</taxon>
        <taxon>Asterales</taxon>
        <taxon>Asteraceae</taxon>
        <taxon>Asteroideae</taxon>
        <taxon>Anthemideae</taxon>
        <taxon>Anthemidinae</taxon>
        <taxon>Tanacetum</taxon>
    </lineage>
</organism>
<reference evidence="1" key="1">
    <citation type="journal article" date="2019" name="Sci. Rep.">
        <title>Draft genome of Tanacetum cinerariifolium, the natural source of mosquito coil.</title>
        <authorList>
            <person name="Yamashiro T."/>
            <person name="Shiraishi A."/>
            <person name="Satake H."/>
            <person name="Nakayama K."/>
        </authorList>
    </citation>
    <scope>NUCLEOTIDE SEQUENCE</scope>
</reference>
<proteinExistence type="predicted"/>
<dbReference type="PANTHER" id="PTHR11439">
    <property type="entry name" value="GAG-POL-RELATED RETROTRANSPOSON"/>
    <property type="match status" value="1"/>
</dbReference>
<name>A0A699I8X6_TANCI</name>
<gene>
    <name evidence="1" type="ORF">Tci_480653</name>
</gene>
<evidence type="ECO:0000313" key="1">
    <source>
        <dbReference type="EMBL" id="GEZ08680.1"/>
    </source>
</evidence>
<dbReference type="AlphaFoldDB" id="A0A699I8X6"/>
<sequence>MIGSLMYLTASRPDIMFSVCACARFQVTQKTSHLLAVERIFRYKGKPILGLWYPRDSPFELVAYTDSDYARATQDRKSTTGGCQFLGNRLISWQCKKQTVVATSTTEAEYVAATRNSKDVRTLRKLSLVVPLKKVGDEAVHKELGDRMERAATTASSLEAEQDSEDGNMKITATIDGRIKTITEASIKRHLKLDDSDGITTLPNAEIFEQLALMGVQSLGSVEGSTTLNELTFLCTKLSKRVEDLQSNLQQTKLTYGVVYTKLILRVKKLEHKVKTSQHRRRARVVLSDDEEDLEDPSKQEWKIAEIDENPSIIDPEEPTKLVGDLGSGEKCEKEISTVILEGGYKQSHFKGMSYEDIKLIFERVWDQIHAFVPMNSKIEKEVMKKSGFDLQQKQFAKEVSEKKDDSSRKPVRGTKGCYSRRRRVEYEKEKEELRLSLKIIHNDDSEVNYEPLSRKFPIGDLRMIFDPDENDELWMNQLEWKLLRWKFHENCEVHTLFMDGALMKINMLVEKKYPFIKELLEKMMNLQLEAEEESTMAFELIKSIKSLLEE</sequence>
<dbReference type="PANTHER" id="PTHR11439:SF495">
    <property type="entry name" value="REVERSE TRANSCRIPTASE, RNA-DEPENDENT DNA POLYMERASE-RELATED"/>
    <property type="match status" value="1"/>
</dbReference>
<dbReference type="CDD" id="cd09272">
    <property type="entry name" value="RNase_HI_RT_Ty1"/>
    <property type="match status" value="1"/>
</dbReference>
<comment type="caution">
    <text evidence="1">The sequence shown here is derived from an EMBL/GenBank/DDBJ whole genome shotgun (WGS) entry which is preliminary data.</text>
</comment>
<accession>A0A699I8X6</accession>
<dbReference type="EMBL" id="BKCJ010239433">
    <property type="protein sequence ID" value="GEZ08680.1"/>
    <property type="molecule type" value="Genomic_DNA"/>
</dbReference>